<organism evidence="3 4">
    <name type="scientific">Lyophyllum shimeji</name>
    <name type="common">Hon-shimeji</name>
    <name type="synonym">Tricholoma shimeji</name>
    <dbReference type="NCBI Taxonomy" id="47721"/>
    <lineage>
        <taxon>Eukaryota</taxon>
        <taxon>Fungi</taxon>
        <taxon>Dikarya</taxon>
        <taxon>Basidiomycota</taxon>
        <taxon>Agaricomycotina</taxon>
        <taxon>Agaricomycetes</taxon>
        <taxon>Agaricomycetidae</taxon>
        <taxon>Agaricales</taxon>
        <taxon>Tricholomatineae</taxon>
        <taxon>Lyophyllaceae</taxon>
        <taxon>Lyophyllum</taxon>
    </lineage>
</organism>
<feature type="chain" id="PRO_5040403334" description="Fungal calcium binding protein domain-containing protein" evidence="1">
    <location>
        <begin position="19"/>
        <end position="124"/>
    </location>
</feature>
<keyword evidence="1" id="KW-0732">Signal</keyword>
<sequence length="124" mass="12200">MQFSFALCLFALISAVLALPSGHTFMRVSCDIAGCVAALAPTVVGCAGAAAAAGANVIADAGCLAGAVNAAVNIPANCDQCLTEFGIPDKLDQAGEKIKDAAGQVADDAGNVVSKVEGELGSIF</sequence>
<evidence type="ECO:0000256" key="1">
    <source>
        <dbReference type="SAM" id="SignalP"/>
    </source>
</evidence>
<protein>
    <recommendedName>
        <fullName evidence="2">Fungal calcium binding protein domain-containing protein</fullName>
    </recommendedName>
</protein>
<comment type="caution">
    <text evidence="3">The sequence shown here is derived from an EMBL/GenBank/DDBJ whole genome shotgun (WGS) entry which is preliminary data.</text>
</comment>
<feature type="domain" description="Fungal calcium binding protein" evidence="2">
    <location>
        <begin position="29"/>
        <end position="79"/>
    </location>
</feature>
<reference evidence="3" key="1">
    <citation type="submission" date="2022-07" db="EMBL/GenBank/DDBJ databases">
        <title>The genome of Lyophyllum shimeji provides insight into the initial evolution of ectomycorrhizal fungal genome.</title>
        <authorList>
            <person name="Kobayashi Y."/>
            <person name="Shibata T."/>
            <person name="Hirakawa H."/>
            <person name="Shigenobu S."/>
            <person name="Nishiyama T."/>
            <person name="Yamada A."/>
            <person name="Hasebe M."/>
            <person name="Kawaguchi M."/>
        </authorList>
    </citation>
    <scope>NUCLEOTIDE SEQUENCE</scope>
    <source>
        <strain evidence="3">AT787</strain>
    </source>
</reference>
<dbReference type="Proteomes" id="UP001063166">
    <property type="component" value="Unassembled WGS sequence"/>
</dbReference>
<dbReference type="EMBL" id="BRPK01000021">
    <property type="protein sequence ID" value="GLB45276.1"/>
    <property type="molecule type" value="Genomic_DNA"/>
</dbReference>
<evidence type="ECO:0000313" key="4">
    <source>
        <dbReference type="Proteomes" id="UP001063166"/>
    </source>
</evidence>
<accession>A0A9P3Q0X7</accession>
<evidence type="ECO:0000313" key="3">
    <source>
        <dbReference type="EMBL" id="GLB45276.1"/>
    </source>
</evidence>
<dbReference type="OrthoDB" id="3036244at2759"/>
<dbReference type="AlphaFoldDB" id="A0A9P3Q0X7"/>
<dbReference type="InterPro" id="IPR022013">
    <property type="entry name" value="CBP"/>
</dbReference>
<dbReference type="Gene3D" id="1.10.1740.120">
    <property type="match status" value="1"/>
</dbReference>
<name>A0A9P3Q0X7_LYOSH</name>
<gene>
    <name evidence="3" type="ORF">LshimejAT787_2100360</name>
</gene>
<feature type="signal peptide" evidence="1">
    <location>
        <begin position="1"/>
        <end position="18"/>
    </location>
</feature>
<proteinExistence type="predicted"/>
<keyword evidence="4" id="KW-1185">Reference proteome</keyword>
<dbReference type="Pfam" id="PF12192">
    <property type="entry name" value="CBP"/>
    <property type="match status" value="1"/>
</dbReference>
<evidence type="ECO:0000259" key="2">
    <source>
        <dbReference type="Pfam" id="PF12192"/>
    </source>
</evidence>